<keyword evidence="2" id="KW-1185">Reference proteome</keyword>
<dbReference type="Pfam" id="PF04978">
    <property type="entry name" value="MST"/>
    <property type="match status" value="1"/>
</dbReference>
<sequence length="174" mass="19303">MDAVTTPPAPDHQPDRELLLSRLTGRRRHVLDQLEGLDDGQLRRPVLPSGWSCLGLLRHLTLSDERYWFEVVVAGGPLDFFPDGENADWSVAPDEPAEQVLAAYRAAVERSDAIIAARRLDTPPAVTEPWWAEAGLAFPDLRSVVMHVLVETATHAGHLDAVRELIDGRQHIVL</sequence>
<proteinExistence type="predicted"/>
<dbReference type="EMBL" id="BAABKG010000003">
    <property type="protein sequence ID" value="GAA5149336.1"/>
    <property type="molecule type" value="Genomic_DNA"/>
</dbReference>
<organism evidence="1 2">
    <name type="scientific">Nocardioides marinquilinus</name>
    <dbReference type="NCBI Taxonomy" id="1210400"/>
    <lineage>
        <taxon>Bacteria</taxon>
        <taxon>Bacillati</taxon>
        <taxon>Actinomycetota</taxon>
        <taxon>Actinomycetes</taxon>
        <taxon>Propionibacteriales</taxon>
        <taxon>Nocardioidaceae</taxon>
        <taxon>Nocardioides</taxon>
    </lineage>
</organism>
<dbReference type="SUPFAM" id="SSF109854">
    <property type="entry name" value="DinB/YfiT-like putative metalloenzymes"/>
    <property type="match status" value="1"/>
</dbReference>
<dbReference type="Gene3D" id="1.20.120.450">
    <property type="entry name" value="dinb family like domain"/>
    <property type="match status" value="1"/>
</dbReference>
<evidence type="ECO:0000313" key="2">
    <source>
        <dbReference type="Proteomes" id="UP001500221"/>
    </source>
</evidence>
<evidence type="ECO:0000313" key="1">
    <source>
        <dbReference type="EMBL" id="GAA5149336.1"/>
    </source>
</evidence>
<reference evidence="2" key="1">
    <citation type="journal article" date="2019" name="Int. J. Syst. Evol. Microbiol.">
        <title>The Global Catalogue of Microorganisms (GCM) 10K type strain sequencing project: providing services to taxonomists for standard genome sequencing and annotation.</title>
        <authorList>
            <consortium name="The Broad Institute Genomics Platform"/>
            <consortium name="The Broad Institute Genome Sequencing Center for Infectious Disease"/>
            <person name="Wu L."/>
            <person name="Ma J."/>
        </authorList>
    </citation>
    <scope>NUCLEOTIDE SEQUENCE [LARGE SCALE GENOMIC DNA]</scope>
    <source>
        <strain evidence="2">JCM 18459</strain>
    </source>
</reference>
<accession>A0ABP9PN23</accession>
<gene>
    <name evidence="1" type="ORF">GCM10023340_24490</name>
</gene>
<name>A0ABP9PN23_9ACTN</name>
<protein>
    <submittedName>
        <fullName evidence="1">DinB family protein</fullName>
    </submittedName>
</protein>
<dbReference type="InterPro" id="IPR034660">
    <property type="entry name" value="DinB/YfiT-like"/>
</dbReference>
<dbReference type="InterPro" id="IPR007061">
    <property type="entry name" value="MST-like"/>
</dbReference>
<dbReference type="Proteomes" id="UP001500221">
    <property type="component" value="Unassembled WGS sequence"/>
</dbReference>
<comment type="caution">
    <text evidence="1">The sequence shown here is derived from an EMBL/GenBank/DDBJ whole genome shotgun (WGS) entry which is preliminary data.</text>
</comment>